<dbReference type="InterPro" id="IPR006356">
    <property type="entry name" value="HAD-SF_hydro_IIA_hyp3"/>
</dbReference>
<dbReference type="GO" id="GO:0016791">
    <property type="term" value="F:phosphatase activity"/>
    <property type="evidence" value="ECO:0007669"/>
    <property type="project" value="TreeGrafter"/>
</dbReference>
<dbReference type="InterPro" id="IPR006357">
    <property type="entry name" value="HAD-SF_hydro_IIA"/>
</dbReference>
<organism evidence="1 2">
    <name type="scientific">Rhodobaculum claviforme</name>
    <dbReference type="NCBI Taxonomy" id="1549854"/>
    <lineage>
        <taxon>Bacteria</taxon>
        <taxon>Pseudomonadati</taxon>
        <taxon>Pseudomonadota</taxon>
        <taxon>Alphaproteobacteria</taxon>
        <taxon>Rhodobacterales</taxon>
        <taxon>Paracoccaceae</taxon>
        <taxon>Rhodobaculum</taxon>
    </lineage>
</organism>
<dbReference type="EMBL" id="NHSD01000327">
    <property type="protein sequence ID" value="MBK5928838.1"/>
    <property type="molecule type" value="Genomic_DNA"/>
</dbReference>
<reference evidence="1" key="2">
    <citation type="journal article" date="2020" name="Microorganisms">
        <title>Osmotic Adaptation and Compatible Solute Biosynthesis of Phototrophic Bacteria as Revealed from Genome Analyses.</title>
        <authorList>
            <person name="Imhoff J.F."/>
            <person name="Rahn T."/>
            <person name="Kunzel S."/>
            <person name="Keller A."/>
            <person name="Neulinger S.C."/>
        </authorList>
    </citation>
    <scope>NUCLEOTIDE SEQUENCE</scope>
    <source>
        <strain evidence="1">LMG 28126</strain>
    </source>
</reference>
<reference evidence="1" key="1">
    <citation type="submission" date="2017-05" db="EMBL/GenBank/DDBJ databases">
        <authorList>
            <person name="Imhoff J.F."/>
            <person name="Rahn T."/>
            <person name="Kuenzel S."/>
            <person name="Neulinger S.C."/>
        </authorList>
    </citation>
    <scope>NUCLEOTIDE SEQUENCE</scope>
    <source>
        <strain evidence="1">LMG 28126</strain>
    </source>
</reference>
<dbReference type="PANTHER" id="PTHR19288">
    <property type="entry name" value="4-NITROPHENYLPHOSPHATASE-RELATED"/>
    <property type="match status" value="1"/>
</dbReference>
<gene>
    <name evidence="1" type="ORF">CCR87_16095</name>
</gene>
<dbReference type="GO" id="GO:0005737">
    <property type="term" value="C:cytoplasm"/>
    <property type="evidence" value="ECO:0007669"/>
    <property type="project" value="TreeGrafter"/>
</dbReference>
<dbReference type="CDD" id="cd07525">
    <property type="entry name" value="HAD_like"/>
    <property type="match status" value="1"/>
</dbReference>
<keyword evidence="1" id="KW-0378">Hydrolase</keyword>
<comment type="caution">
    <text evidence="1">The sequence shown here is derived from an EMBL/GenBank/DDBJ whole genome shotgun (WGS) entry which is preliminary data.</text>
</comment>
<keyword evidence="2" id="KW-1185">Reference proteome</keyword>
<dbReference type="InterPro" id="IPR023214">
    <property type="entry name" value="HAD_sf"/>
</dbReference>
<name>A0A934TN95_9RHOB</name>
<evidence type="ECO:0000313" key="2">
    <source>
        <dbReference type="Proteomes" id="UP000706333"/>
    </source>
</evidence>
<dbReference type="Proteomes" id="UP000706333">
    <property type="component" value="Unassembled WGS sequence"/>
</dbReference>
<dbReference type="Gene3D" id="3.40.50.1000">
    <property type="entry name" value="HAD superfamily/HAD-like"/>
    <property type="match status" value="2"/>
</dbReference>
<dbReference type="InterPro" id="IPR036412">
    <property type="entry name" value="HAD-like_sf"/>
</dbReference>
<dbReference type="NCBIfam" id="TIGR01460">
    <property type="entry name" value="HAD-SF-IIA"/>
    <property type="match status" value="1"/>
</dbReference>
<dbReference type="AlphaFoldDB" id="A0A934TN95"/>
<dbReference type="Pfam" id="PF13344">
    <property type="entry name" value="Hydrolase_6"/>
    <property type="match status" value="1"/>
</dbReference>
<sequence length="294" mass="31466">MTRIIDRLADIASGYDVLLCDLWGCLHNGHTPYAPAVAALAAFRAGGGRVVLLTNSPRPETGVARQLEAIGVPADVYDFIVSSGDAAQAGMMAGAVGRRVWHLGPEKDHRFFTAIPEHLSDAPPIERVPFEDAEGIVCTGQFSDDDHPDDYRGRFLSARERGLKLLCANPDIVVDHGDRRLWCAGALAQLYTEMGGESLYFGKPHPPIYDLARRRLSAEGGTVPNARILAVGDGIRTDVQGAVAEDIDVILVTGGLAAEETGTHGMTDQPDPDRLAAFLGAHQMSPTYAMGGLR</sequence>
<protein>
    <submittedName>
        <fullName evidence="1">HAD family hydrolase</fullName>
    </submittedName>
</protein>
<dbReference type="NCBIfam" id="TIGR01459">
    <property type="entry name" value="HAD-SF-IIA-hyp4"/>
    <property type="match status" value="1"/>
</dbReference>
<accession>A0A934TN95</accession>
<dbReference type="SUPFAM" id="SSF56784">
    <property type="entry name" value="HAD-like"/>
    <property type="match status" value="1"/>
</dbReference>
<dbReference type="RefSeq" id="WP_201158602.1">
    <property type="nucleotide sequence ID" value="NZ_NHSD01000327.1"/>
</dbReference>
<dbReference type="Pfam" id="PF13242">
    <property type="entry name" value="Hydrolase_like"/>
    <property type="match status" value="1"/>
</dbReference>
<dbReference type="PANTHER" id="PTHR19288:SF90">
    <property type="entry name" value="OS08G0542600 PROTEIN"/>
    <property type="match status" value="1"/>
</dbReference>
<proteinExistence type="predicted"/>
<evidence type="ECO:0000313" key="1">
    <source>
        <dbReference type="EMBL" id="MBK5928838.1"/>
    </source>
</evidence>